<dbReference type="AlphaFoldDB" id="A0A4C1SLN0"/>
<evidence type="ECO:0000313" key="3">
    <source>
        <dbReference type="Proteomes" id="UP000299102"/>
    </source>
</evidence>
<protein>
    <recommendedName>
        <fullName evidence="4">Reverse transcriptase domain-containing protein</fullName>
    </recommendedName>
</protein>
<evidence type="ECO:0008006" key="4">
    <source>
        <dbReference type="Google" id="ProtNLM"/>
    </source>
</evidence>
<dbReference type="Proteomes" id="UP000299102">
    <property type="component" value="Unassembled WGS sequence"/>
</dbReference>
<reference evidence="2 3" key="1">
    <citation type="journal article" date="2019" name="Commun. Biol.">
        <title>The bagworm genome reveals a unique fibroin gene that provides high tensile strength.</title>
        <authorList>
            <person name="Kono N."/>
            <person name="Nakamura H."/>
            <person name="Ohtoshi R."/>
            <person name="Tomita M."/>
            <person name="Numata K."/>
            <person name="Arakawa K."/>
        </authorList>
    </citation>
    <scope>NUCLEOTIDE SEQUENCE [LARGE SCALE GENOMIC DNA]</scope>
</reference>
<dbReference type="OrthoDB" id="6434680at2759"/>
<proteinExistence type="predicted"/>
<keyword evidence="3" id="KW-1185">Reference proteome</keyword>
<name>A0A4C1SLN0_EUMVA</name>
<dbReference type="EMBL" id="BGZK01003616">
    <property type="protein sequence ID" value="GBP03042.1"/>
    <property type="molecule type" value="Genomic_DNA"/>
</dbReference>
<evidence type="ECO:0000256" key="1">
    <source>
        <dbReference type="SAM" id="MobiDB-lite"/>
    </source>
</evidence>
<evidence type="ECO:0000313" key="2">
    <source>
        <dbReference type="EMBL" id="GBP03042.1"/>
    </source>
</evidence>
<feature type="region of interest" description="Disordered" evidence="1">
    <location>
        <begin position="62"/>
        <end position="92"/>
    </location>
</feature>
<comment type="caution">
    <text evidence="2">The sequence shown here is derived from an EMBL/GenBank/DDBJ whole genome shotgun (WGS) entry which is preliminary data.</text>
</comment>
<gene>
    <name evidence="2" type="ORF">EVAR_46062_1</name>
</gene>
<organism evidence="2 3">
    <name type="scientific">Eumeta variegata</name>
    <name type="common">Bagworm moth</name>
    <name type="synonym">Eumeta japonica</name>
    <dbReference type="NCBI Taxonomy" id="151549"/>
    <lineage>
        <taxon>Eukaryota</taxon>
        <taxon>Metazoa</taxon>
        <taxon>Ecdysozoa</taxon>
        <taxon>Arthropoda</taxon>
        <taxon>Hexapoda</taxon>
        <taxon>Insecta</taxon>
        <taxon>Pterygota</taxon>
        <taxon>Neoptera</taxon>
        <taxon>Endopterygota</taxon>
        <taxon>Lepidoptera</taxon>
        <taxon>Glossata</taxon>
        <taxon>Ditrysia</taxon>
        <taxon>Tineoidea</taxon>
        <taxon>Psychidae</taxon>
        <taxon>Oiketicinae</taxon>
        <taxon>Eumeta</taxon>
    </lineage>
</organism>
<accession>A0A4C1SLN0</accession>
<sequence length="92" mass="10561">MFRWYPNAEMAVKRDHYVDDFICSTDSVPEAAKLISDVTIVHARGLRYPGWATNAPELKACRRSRPRRPPPCHCTDENRTGARRYGNRNATV</sequence>